<proteinExistence type="predicted"/>
<keyword evidence="2" id="KW-0808">Transferase</keyword>
<feature type="region of interest" description="Disordered" evidence="4">
    <location>
        <begin position="247"/>
        <end position="292"/>
    </location>
</feature>
<dbReference type="EMBL" id="MLYV02000002">
    <property type="protein sequence ID" value="PSS38117.1"/>
    <property type="molecule type" value="Genomic_DNA"/>
</dbReference>
<comment type="caution">
    <text evidence="6">The sequence shown here is derived from an EMBL/GenBank/DDBJ whole genome shotgun (WGS) entry which is preliminary data.</text>
</comment>
<dbReference type="STRING" id="98765.A0A2R6S758"/>
<dbReference type="SUPFAM" id="SSF56112">
    <property type="entry name" value="Protein kinase-like (PK-like)"/>
    <property type="match status" value="1"/>
</dbReference>
<dbReference type="GO" id="GO:0005524">
    <property type="term" value="F:ATP binding"/>
    <property type="evidence" value="ECO:0007669"/>
    <property type="project" value="InterPro"/>
</dbReference>
<keyword evidence="1" id="KW-0723">Serine/threonine-protein kinase</keyword>
<reference evidence="6 7" key="1">
    <citation type="submission" date="2018-02" db="EMBL/GenBank/DDBJ databases">
        <title>Genome sequence of the basidiomycete white-rot fungus Phlebia centrifuga.</title>
        <authorList>
            <person name="Granchi Z."/>
            <person name="Peng M."/>
            <person name="de Vries R.P."/>
            <person name="Hilden K."/>
            <person name="Makela M.R."/>
            <person name="Grigoriev I."/>
            <person name="Riley R."/>
        </authorList>
    </citation>
    <scope>NUCLEOTIDE SEQUENCE [LARGE SCALE GENOMIC DNA]</scope>
    <source>
        <strain evidence="6 7">FBCC195</strain>
    </source>
</reference>
<dbReference type="GO" id="GO:0004674">
    <property type="term" value="F:protein serine/threonine kinase activity"/>
    <property type="evidence" value="ECO:0007669"/>
    <property type="project" value="UniProtKB-KW"/>
</dbReference>
<feature type="compositionally biased region" description="Basic and acidic residues" evidence="4">
    <location>
        <begin position="253"/>
        <end position="274"/>
    </location>
</feature>
<protein>
    <recommendedName>
        <fullName evidence="5">Alpha-type protein kinase domain-containing protein</fullName>
    </recommendedName>
</protein>
<dbReference type="Proteomes" id="UP000186601">
    <property type="component" value="Unassembled WGS sequence"/>
</dbReference>
<dbReference type="InterPro" id="IPR011009">
    <property type="entry name" value="Kinase-like_dom_sf"/>
</dbReference>
<dbReference type="Pfam" id="PF02816">
    <property type="entry name" value="Alpha_kinase"/>
    <property type="match status" value="1"/>
</dbReference>
<keyword evidence="3" id="KW-0418">Kinase</keyword>
<dbReference type="AlphaFoldDB" id="A0A2R6S758"/>
<name>A0A2R6S758_9APHY</name>
<evidence type="ECO:0000256" key="1">
    <source>
        <dbReference type="ARBA" id="ARBA00022527"/>
    </source>
</evidence>
<feature type="compositionally biased region" description="Acidic residues" evidence="4">
    <location>
        <begin position="280"/>
        <end position="292"/>
    </location>
</feature>
<dbReference type="OrthoDB" id="2744370at2759"/>
<evidence type="ECO:0000259" key="5">
    <source>
        <dbReference type="Pfam" id="PF02816"/>
    </source>
</evidence>
<evidence type="ECO:0000256" key="4">
    <source>
        <dbReference type="SAM" id="MobiDB-lite"/>
    </source>
</evidence>
<dbReference type="InterPro" id="IPR004166">
    <property type="entry name" value="a-kinase_dom"/>
</dbReference>
<evidence type="ECO:0000256" key="3">
    <source>
        <dbReference type="ARBA" id="ARBA00022777"/>
    </source>
</evidence>
<sequence>MELWFNLDLERGHLGADIEAEALLSTEVRLCVANTTINTITWEVDLNLPCGDDDKWQLLTGKLASTEFDKGKTKFVYMLHLNGFTVPYVAKRFYNIGRGKSKKQLTAFQNRTALCQDYTRLKQASSFLKSFYHLAEEQEVEVCKKFSLTLAFIARKIPDFSNQLSPASGFCVEDLDANNPYNGAYWLIEPYRSSQLERYNGTLSSGVGDHGVEGIHAFEDQHESQAICMALHLDVPGEAERIIEFFEPQSDSDNEHNSELDNNAKKYSDVHNTHDLSSGSDEEEEDQLVADE</sequence>
<gene>
    <name evidence="6" type="ORF">PHLCEN_2v24</name>
</gene>
<organism evidence="6 7">
    <name type="scientific">Hermanssonia centrifuga</name>
    <dbReference type="NCBI Taxonomy" id="98765"/>
    <lineage>
        <taxon>Eukaryota</taxon>
        <taxon>Fungi</taxon>
        <taxon>Dikarya</taxon>
        <taxon>Basidiomycota</taxon>
        <taxon>Agaricomycotina</taxon>
        <taxon>Agaricomycetes</taxon>
        <taxon>Polyporales</taxon>
        <taxon>Meruliaceae</taxon>
        <taxon>Hermanssonia</taxon>
    </lineage>
</organism>
<evidence type="ECO:0000256" key="2">
    <source>
        <dbReference type="ARBA" id="ARBA00022679"/>
    </source>
</evidence>
<keyword evidence="7" id="KW-1185">Reference proteome</keyword>
<accession>A0A2R6S758</accession>
<evidence type="ECO:0000313" key="7">
    <source>
        <dbReference type="Proteomes" id="UP000186601"/>
    </source>
</evidence>
<feature type="domain" description="Alpha-type protein kinase" evidence="5">
    <location>
        <begin position="70"/>
        <end position="202"/>
    </location>
</feature>
<evidence type="ECO:0000313" key="6">
    <source>
        <dbReference type="EMBL" id="PSS38117.1"/>
    </source>
</evidence>